<dbReference type="Proteomes" id="UP000233343">
    <property type="component" value="Unassembled WGS sequence"/>
</dbReference>
<dbReference type="InterPro" id="IPR036514">
    <property type="entry name" value="SGNH_hydro_sf"/>
</dbReference>
<reference evidence="1 2" key="1">
    <citation type="journal article" date="2010" name="Int. J. Syst. Evol. Microbiol.">
        <title>Bacillus horneckiae sp. nov., isolated from a spacecraft-assembly clean room.</title>
        <authorList>
            <person name="Vaishampayan P."/>
            <person name="Probst A."/>
            <person name="Krishnamurthi S."/>
            <person name="Ghosh S."/>
            <person name="Osman S."/>
            <person name="McDowall A."/>
            <person name="Ruckmani A."/>
            <person name="Mayilraj S."/>
            <person name="Venkateswaran K."/>
        </authorList>
    </citation>
    <scope>NUCLEOTIDE SEQUENCE [LARGE SCALE GENOMIC DNA]</scope>
    <source>
        <strain evidence="2">1PO1SC</strain>
    </source>
</reference>
<dbReference type="SUPFAM" id="SSF52266">
    <property type="entry name" value="SGNH hydrolase"/>
    <property type="match status" value="1"/>
</dbReference>
<organism evidence="1 2">
    <name type="scientific">Cytobacillus horneckiae</name>
    <dbReference type="NCBI Taxonomy" id="549687"/>
    <lineage>
        <taxon>Bacteria</taxon>
        <taxon>Bacillati</taxon>
        <taxon>Bacillota</taxon>
        <taxon>Bacilli</taxon>
        <taxon>Bacillales</taxon>
        <taxon>Bacillaceae</taxon>
        <taxon>Cytobacillus</taxon>
    </lineage>
</organism>
<keyword evidence="2" id="KW-1185">Reference proteome</keyword>
<evidence type="ECO:0000313" key="2">
    <source>
        <dbReference type="Proteomes" id="UP000233343"/>
    </source>
</evidence>
<name>A0A2N0ZFT7_9BACI</name>
<dbReference type="AlphaFoldDB" id="A0A2N0ZFT7"/>
<dbReference type="GO" id="GO:0016787">
    <property type="term" value="F:hydrolase activity"/>
    <property type="evidence" value="ECO:0007669"/>
    <property type="project" value="UniProtKB-KW"/>
</dbReference>
<proteinExistence type="predicted"/>
<protein>
    <submittedName>
        <fullName evidence="1">SGNH/GDSL hydrolase family protein</fullName>
    </submittedName>
</protein>
<dbReference type="EMBL" id="PISD01000030">
    <property type="protein sequence ID" value="PKG28366.1"/>
    <property type="molecule type" value="Genomic_DNA"/>
</dbReference>
<dbReference type="Gene3D" id="3.40.50.1110">
    <property type="entry name" value="SGNH hydrolase"/>
    <property type="match status" value="1"/>
</dbReference>
<dbReference type="RefSeq" id="WP_066189302.1">
    <property type="nucleotide sequence ID" value="NZ_JARMMB010000015.1"/>
</dbReference>
<sequence>MRNLLVFLLVVVSVGILFFSHSYWEEKTTFTSGMKTNERNEDLTVDERGSGGDDYLGKAGKWPQSAKYRYEKLLLEEIPFQIVIAGSSSNMENERSWATLTKDAIKRAYGETATVDLLSFAGNSAEFDVENITGNEPDLVLLEPFLMADNSLGFISYDELSGWIDDIYSANEEATVILQAANPFYMPEKYQQQVNELMVFAEENNLVFLDHWEAWPDTDDDTISDYLTNLYYPNELGHELWSDYLINYFISE</sequence>
<keyword evidence="1" id="KW-0378">Hydrolase</keyword>
<evidence type="ECO:0000313" key="1">
    <source>
        <dbReference type="EMBL" id="PKG28366.1"/>
    </source>
</evidence>
<gene>
    <name evidence="1" type="ORF">CWS20_14255</name>
</gene>
<comment type="caution">
    <text evidence="1">The sequence shown here is derived from an EMBL/GenBank/DDBJ whole genome shotgun (WGS) entry which is preliminary data.</text>
</comment>
<accession>A0A2N0ZFT7</accession>